<evidence type="ECO:0000313" key="2">
    <source>
        <dbReference type="EMBL" id="KAJ6424996.1"/>
    </source>
</evidence>
<feature type="transmembrane region" description="Helical" evidence="1">
    <location>
        <begin position="58"/>
        <end position="79"/>
    </location>
</feature>
<sequence length="245" mass="26658">MRLGVGSLEVGLASWFFWGRLVRFGLWVAGLCFLGWLARFTCLGGGRVASASFGAAELALVWFLPSLVSGCLPFLGTGLSVGLRDRDCMSWLFLLLGLPLACSCIWWLACCADPRLVSKSACEEGSVCVPHSFLFQLSWKAGCLALALLLSPFRLTGSQGLQRWAGVFPLHMRCQHKLSFSISGFPPIPGCTKVEGSNPSLGAVWLSSWWAGLLLAGWACFHHTWFHLPWAGPLGPLAWAWEKVG</sequence>
<keyword evidence="1" id="KW-0472">Membrane</keyword>
<reference evidence="2 3" key="1">
    <citation type="journal article" date="2023" name="Int. J. Mol. Sci.">
        <title>De Novo Assembly and Annotation of 11 Diverse Shrub Willow (Salix) Genomes Reveals Novel Gene Organization in Sex-Linked Regions.</title>
        <authorList>
            <person name="Hyden B."/>
            <person name="Feng K."/>
            <person name="Yates T.B."/>
            <person name="Jawdy S."/>
            <person name="Cereghino C."/>
            <person name="Smart L.B."/>
            <person name="Muchero W."/>
        </authorList>
    </citation>
    <scope>NUCLEOTIDE SEQUENCE [LARGE SCALE GENOMIC DNA]</scope>
    <source>
        <tissue evidence="2">Shoot tip</tissue>
    </source>
</reference>
<keyword evidence="1" id="KW-0812">Transmembrane</keyword>
<dbReference type="Proteomes" id="UP001162972">
    <property type="component" value="Chromosome 16"/>
</dbReference>
<name>A0AAD6KK86_9ROSI</name>
<keyword evidence="3" id="KW-1185">Reference proteome</keyword>
<evidence type="ECO:0000256" key="1">
    <source>
        <dbReference type="SAM" id="Phobius"/>
    </source>
</evidence>
<organism evidence="2 3">
    <name type="scientific">Salix udensis</name>
    <dbReference type="NCBI Taxonomy" id="889485"/>
    <lineage>
        <taxon>Eukaryota</taxon>
        <taxon>Viridiplantae</taxon>
        <taxon>Streptophyta</taxon>
        <taxon>Embryophyta</taxon>
        <taxon>Tracheophyta</taxon>
        <taxon>Spermatophyta</taxon>
        <taxon>Magnoliopsida</taxon>
        <taxon>eudicotyledons</taxon>
        <taxon>Gunneridae</taxon>
        <taxon>Pentapetalae</taxon>
        <taxon>rosids</taxon>
        <taxon>fabids</taxon>
        <taxon>Malpighiales</taxon>
        <taxon>Salicaceae</taxon>
        <taxon>Saliceae</taxon>
        <taxon>Salix</taxon>
    </lineage>
</organism>
<comment type="caution">
    <text evidence="2">The sequence shown here is derived from an EMBL/GenBank/DDBJ whole genome shotgun (WGS) entry which is preliminary data.</text>
</comment>
<feature type="transmembrane region" description="Helical" evidence="1">
    <location>
        <begin position="91"/>
        <end position="109"/>
    </location>
</feature>
<dbReference type="AlphaFoldDB" id="A0AAD6KK86"/>
<proteinExistence type="predicted"/>
<dbReference type="EMBL" id="JAPFFJ010000006">
    <property type="protein sequence ID" value="KAJ6424996.1"/>
    <property type="molecule type" value="Genomic_DNA"/>
</dbReference>
<keyword evidence="1" id="KW-1133">Transmembrane helix</keyword>
<feature type="transmembrane region" description="Helical" evidence="1">
    <location>
        <begin position="21"/>
        <end position="38"/>
    </location>
</feature>
<evidence type="ECO:0000313" key="3">
    <source>
        <dbReference type="Proteomes" id="UP001162972"/>
    </source>
</evidence>
<accession>A0AAD6KK86</accession>
<protein>
    <submittedName>
        <fullName evidence="2">Uncharacterized protein</fullName>
    </submittedName>
</protein>
<gene>
    <name evidence="2" type="ORF">OIU84_025712</name>
</gene>